<evidence type="ECO:0000256" key="1">
    <source>
        <dbReference type="ARBA" id="ARBA00006227"/>
    </source>
</evidence>
<dbReference type="GO" id="GO:0006412">
    <property type="term" value="P:translation"/>
    <property type="evidence" value="ECO:0007669"/>
    <property type="project" value="InterPro"/>
</dbReference>
<dbReference type="SUPFAM" id="SSF52161">
    <property type="entry name" value="Ribosomal protein L13"/>
    <property type="match status" value="1"/>
</dbReference>
<dbReference type="Gene3D" id="3.90.1180.10">
    <property type="entry name" value="Ribosomal protein L13"/>
    <property type="match status" value="1"/>
</dbReference>
<dbReference type="GO" id="GO:0005762">
    <property type="term" value="C:mitochondrial large ribosomal subunit"/>
    <property type="evidence" value="ECO:0000318"/>
    <property type="project" value="GO_Central"/>
</dbReference>
<dbReference type="Gramene" id="Os05t0243100-01">
    <property type="protein sequence ID" value="Os05t0243100-01"/>
    <property type="gene ID" value="Os05g0243100"/>
</dbReference>
<protein>
    <submittedName>
        <fullName evidence="5">Os05g0243100 protein</fullName>
    </submittedName>
</protein>
<dbReference type="PANTHER" id="PTHR11545:SF2">
    <property type="entry name" value="LARGE RIBOSOMAL SUBUNIT PROTEIN UL13M"/>
    <property type="match status" value="1"/>
</dbReference>
<feature type="compositionally biased region" description="Pro residues" evidence="4">
    <location>
        <begin position="1"/>
        <end position="11"/>
    </location>
</feature>
<keyword evidence="2" id="KW-0689">Ribosomal protein</keyword>
<dbReference type="GO" id="GO:0017148">
    <property type="term" value="P:negative regulation of translation"/>
    <property type="evidence" value="ECO:0000318"/>
    <property type="project" value="GO_Central"/>
</dbReference>
<dbReference type="Proteomes" id="UP000059680">
    <property type="component" value="Chromosome 5"/>
</dbReference>
<dbReference type="GO" id="GO:0005840">
    <property type="term" value="C:ribosome"/>
    <property type="evidence" value="ECO:0000318"/>
    <property type="project" value="GO_Central"/>
</dbReference>
<name>A0A0P0WJR2_ORYSJ</name>
<reference evidence="5 6" key="2">
    <citation type="journal article" date="2013" name="Plant Cell Physiol.">
        <title>Rice Annotation Project Database (RAP-DB): an integrative and interactive database for rice genomics.</title>
        <authorList>
            <person name="Sakai H."/>
            <person name="Lee S.S."/>
            <person name="Tanaka T."/>
            <person name="Numa H."/>
            <person name="Kim J."/>
            <person name="Kawahara Y."/>
            <person name="Wakimoto H."/>
            <person name="Yang C.C."/>
            <person name="Iwamoto M."/>
            <person name="Abe T."/>
            <person name="Yamada Y."/>
            <person name="Muto A."/>
            <person name="Inokuchi H."/>
            <person name="Ikemura T."/>
            <person name="Matsumoto T."/>
            <person name="Sasaki T."/>
            <person name="Itoh T."/>
        </authorList>
    </citation>
    <scope>NUCLEOTIDE SEQUENCE [LARGE SCALE GENOMIC DNA]</scope>
    <source>
        <strain evidence="6">cv. Nipponbare</strain>
    </source>
</reference>
<feature type="non-terminal residue" evidence="5">
    <location>
        <position position="120"/>
    </location>
</feature>
<evidence type="ECO:0000256" key="2">
    <source>
        <dbReference type="ARBA" id="ARBA00022980"/>
    </source>
</evidence>
<evidence type="ECO:0000313" key="6">
    <source>
        <dbReference type="Proteomes" id="UP000059680"/>
    </source>
</evidence>
<accession>A0A0P0WJR2</accession>
<dbReference type="FunFam" id="3.90.1180.10:FF:000021">
    <property type="match status" value="1"/>
</dbReference>
<proteinExistence type="inferred from homology"/>
<dbReference type="AlphaFoldDB" id="A0A0P0WJR2"/>
<dbReference type="GO" id="GO:0003735">
    <property type="term" value="F:structural constituent of ribosome"/>
    <property type="evidence" value="ECO:0000318"/>
    <property type="project" value="GO_Central"/>
</dbReference>
<evidence type="ECO:0000256" key="3">
    <source>
        <dbReference type="ARBA" id="ARBA00023274"/>
    </source>
</evidence>
<dbReference type="PaxDb" id="39947-A0A0P0WJR2"/>
<comment type="similarity">
    <text evidence="1">Belongs to the universal ribosomal protein uL13 family.</text>
</comment>
<dbReference type="EMBL" id="AP014961">
    <property type="protein sequence ID" value="BAS92983.1"/>
    <property type="molecule type" value="Genomic_DNA"/>
</dbReference>
<feature type="region of interest" description="Disordered" evidence="4">
    <location>
        <begin position="1"/>
        <end position="38"/>
    </location>
</feature>
<dbReference type="InParanoid" id="A0A0P0WJR2"/>
<dbReference type="InterPro" id="IPR005822">
    <property type="entry name" value="Ribosomal_uL13"/>
</dbReference>
<dbReference type="SMR" id="A0A0P0WJR2"/>
<dbReference type="PANTHER" id="PTHR11545">
    <property type="entry name" value="RIBOSOMAL PROTEIN L13"/>
    <property type="match status" value="1"/>
</dbReference>
<gene>
    <name evidence="5" type="ordered locus">Os05g0243100</name>
    <name evidence="5" type="ORF">OSNPB_050243100</name>
</gene>
<feature type="compositionally biased region" description="Low complexity" evidence="4">
    <location>
        <begin position="12"/>
        <end position="37"/>
    </location>
</feature>
<dbReference type="InterPro" id="IPR036899">
    <property type="entry name" value="Ribosomal_uL13_sf"/>
</dbReference>
<reference evidence="6" key="1">
    <citation type="journal article" date="2005" name="Nature">
        <title>The map-based sequence of the rice genome.</title>
        <authorList>
            <consortium name="International rice genome sequencing project (IRGSP)"/>
            <person name="Matsumoto T."/>
            <person name="Wu J."/>
            <person name="Kanamori H."/>
            <person name="Katayose Y."/>
            <person name="Fujisawa M."/>
            <person name="Namiki N."/>
            <person name="Mizuno H."/>
            <person name="Yamamoto K."/>
            <person name="Antonio B.A."/>
            <person name="Baba T."/>
            <person name="Sakata K."/>
            <person name="Nagamura Y."/>
            <person name="Aoki H."/>
            <person name="Arikawa K."/>
            <person name="Arita K."/>
            <person name="Bito T."/>
            <person name="Chiden Y."/>
            <person name="Fujitsuka N."/>
            <person name="Fukunaka R."/>
            <person name="Hamada M."/>
            <person name="Harada C."/>
            <person name="Hayashi A."/>
            <person name="Hijishita S."/>
            <person name="Honda M."/>
            <person name="Hosokawa S."/>
            <person name="Ichikawa Y."/>
            <person name="Idonuma A."/>
            <person name="Iijima M."/>
            <person name="Ikeda M."/>
            <person name="Ikeno M."/>
            <person name="Ito K."/>
            <person name="Ito S."/>
            <person name="Ito T."/>
            <person name="Ito Y."/>
            <person name="Ito Y."/>
            <person name="Iwabuchi A."/>
            <person name="Kamiya K."/>
            <person name="Karasawa W."/>
            <person name="Kurita K."/>
            <person name="Katagiri S."/>
            <person name="Kikuta A."/>
            <person name="Kobayashi H."/>
            <person name="Kobayashi N."/>
            <person name="Machita K."/>
            <person name="Maehara T."/>
            <person name="Masukawa M."/>
            <person name="Mizubayashi T."/>
            <person name="Mukai Y."/>
            <person name="Nagasaki H."/>
            <person name="Nagata Y."/>
            <person name="Naito S."/>
            <person name="Nakashima M."/>
            <person name="Nakama Y."/>
            <person name="Nakamichi Y."/>
            <person name="Nakamura M."/>
            <person name="Meguro A."/>
            <person name="Negishi M."/>
            <person name="Ohta I."/>
            <person name="Ohta T."/>
            <person name="Okamoto M."/>
            <person name="Ono N."/>
            <person name="Saji S."/>
            <person name="Sakaguchi M."/>
            <person name="Sakai K."/>
            <person name="Shibata M."/>
            <person name="Shimokawa T."/>
            <person name="Song J."/>
            <person name="Takazaki Y."/>
            <person name="Terasawa K."/>
            <person name="Tsugane M."/>
            <person name="Tsuji K."/>
            <person name="Ueda S."/>
            <person name="Waki K."/>
            <person name="Yamagata H."/>
            <person name="Yamamoto M."/>
            <person name="Yamamoto S."/>
            <person name="Yamane H."/>
            <person name="Yoshiki S."/>
            <person name="Yoshihara R."/>
            <person name="Yukawa K."/>
            <person name="Zhong H."/>
            <person name="Yano M."/>
            <person name="Yuan Q."/>
            <person name="Ouyang S."/>
            <person name="Liu J."/>
            <person name="Jones K.M."/>
            <person name="Gansberger K."/>
            <person name="Moffat K."/>
            <person name="Hill J."/>
            <person name="Bera J."/>
            <person name="Fadrosh D."/>
            <person name="Jin S."/>
            <person name="Johri S."/>
            <person name="Kim M."/>
            <person name="Overton L."/>
            <person name="Reardon M."/>
            <person name="Tsitrin T."/>
            <person name="Vuong H."/>
            <person name="Weaver B."/>
            <person name="Ciecko A."/>
            <person name="Tallon L."/>
            <person name="Jackson J."/>
            <person name="Pai G."/>
            <person name="Aken S.V."/>
            <person name="Utterback T."/>
            <person name="Reidmuller S."/>
            <person name="Feldblyum T."/>
            <person name="Hsiao J."/>
            <person name="Zismann V."/>
            <person name="Iobst S."/>
            <person name="de Vazeille A.R."/>
            <person name="Buell C.R."/>
            <person name="Ying K."/>
            <person name="Li Y."/>
            <person name="Lu T."/>
            <person name="Huang Y."/>
            <person name="Zhao Q."/>
            <person name="Feng Q."/>
            <person name="Zhang L."/>
            <person name="Zhu J."/>
            <person name="Weng Q."/>
            <person name="Mu J."/>
            <person name="Lu Y."/>
            <person name="Fan D."/>
            <person name="Liu Y."/>
            <person name="Guan J."/>
            <person name="Zhang Y."/>
            <person name="Yu S."/>
            <person name="Liu X."/>
            <person name="Zhang Y."/>
            <person name="Hong G."/>
            <person name="Han B."/>
            <person name="Choisne N."/>
            <person name="Demange N."/>
            <person name="Orjeda G."/>
            <person name="Samain S."/>
            <person name="Cattolico L."/>
            <person name="Pelletier E."/>
            <person name="Couloux A."/>
            <person name="Segurens B."/>
            <person name="Wincker P."/>
            <person name="D'Hont A."/>
            <person name="Scarpelli C."/>
            <person name="Weissenbach J."/>
            <person name="Salanoubat M."/>
            <person name="Quetier F."/>
            <person name="Yu Y."/>
            <person name="Kim H.R."/>
            <person name="Rambo T."/>
            <person name="Currie J."/>
            <person name="Collura K."/>
            <person name="Luo M."/>
            <person name="Yang T."/>
            <person name="Ammiraju J.S.S."/>
            <person name="Engler F."/>
            <person name="Soderlund C."/>
            <person name="Wing R.A."/>
            <person name="Palmer L.E."/>
            <person name="de la Bastide M."/>
            <person name="Spiegel L."/>
            <person name="Nascimento L."/>
            <person name="Zutavern T."/>
            <person name="O'Shaughnessy A."/>
            <person name="Dike S."/>
            <person name="Dedhia N."/>
            <person name="Preston R."/>
            <person name="Balija V."/>
            <person name="McCombie W.R."/>
            <person name="Chow T."/>
            <person name="Chen H."/>
            <person name="Chung M."/>
            <person name="Chen C."/>
            <person name="Shaw J."/>
            <person name="Wu H."/>
            <person name="Hsiao K."/>
            <person name="Chao Y."/>
            <person name="Chu M."/>
            <person name="Cheng C."/>
            <person name="Hour A."/>
            <person name="Lee P."/>
            <person name="Lin S."/>
            <person name="Lin Y."/>
            <person name="Liou J."/>
            <person name="Liu S."/>
            <person name="Hsing Y."/>
            <person name="Raghuvanshi S."/>
            <person name="Mohanty A."/>
            <person name="Bharti A.K."/>
            <person name="Gaur A."/>
            <person name="Gupta V."/>
            <person name="Kumar D."/>
            <person name="Ravi V."/>
            <person name="Vij S."/>
            <person name="Kapur A."/>
            <person name="Khurana P."/>
            <person name="Khurana P."/>
            <person name="Khurana J.P."/>
            <person name="Tyagi A.K."/>
            <person name="Gaikwad K."/>
            <person name="Singh A."/>
            <person name="Dalal V."/>
            <person name="Srivastava S."/>
            <person name="Dixit A."/>
            <person name="Pal A.K."/>
            <person name="Ghazi I.A."/>
            <person name="Yadav M."/>
            <person name="Pandit A."/>
            <person name="Bhargava A."/>
            <person name="Sureshbabu K."/>
            <person name="Batra K."/>
            <person name="Sharma T.R."/>
            <person name="Mohapatra T."/>
            <person name="Singh N.K."/>
            <person name="Messing J."/>
            <person name="Nelson A.B."/>
            <person name="Fuks G."/>
            <person name="Kavchok S."/>
            <person name="Keizer G."/>
            <person name="Linton E."/>
            <person name="Llaca V."/>
            <person name="Song R."/>
            <person name="Tanyolac B."/>
            <person name="Young S."/>
            <person name="Ho-Il K."/>
            <person name="Hahn J.H."/>
            <person name="Sangsakoo G."/>
            <person name="Vanavichit A."/>
            <person name="de Mattos Luiz.A.T."/>
            <person name="Zimmer P.D."/>
            <person name="Malone G."/>
            <person name="Dellagostin O."/>
            <person name="de Oliveira A.C."/>
            <person name="Bevan M."/>
            <person name="Bancroft I."/>
            <person name="Minx P."/>
            <person name="Cordum H."/>
            <person name="Wilson R."/>
            <person name="Cheng Z."/>
            <person name="Jin W."/>
            <person name="Jiang J."/>
            <person name="Leong S.A."/>
            <person name="Iwama H."/>
            <person name="Gojobori T."/>
            <person name="Itoh T."/>
            <person name="Niimura Y."/>
            <person name="Fujii Y."/>
            <person name="Habara T."/>
            <person name="Sakai H."/>
            <person name="Sato Y."/>
            <person name="Wilson G."/>
            <person name="Kumar K."/>
            <person name="McCouch S."/>
            <person name="Juretic N."/>
            <person name="Hoen D."/>
            <person name="Wright S."/>
            <person name="Bruskiewich R."/>
            <person name="Bureau T."/>
            <person name="Miyao A."/>
            <person name="Hirochika H."/>
            <person name="Nishikawa T."/>
            <person name="Kadowaki K."/>
            <person name="Sugiura M."/>
            <person name="Burr B."/>
            <person name="Sasaki T."/>
        </authorList>
    </citation>
    <scope>NUCLEOTIDE SEQUENCE [LARGE SCALE GENOMIC DNA]</scope>
    <source>
        <strain evidence="6">cv. Nipponbare</strain>
    </source>
</reference>
<organism evidence="5 6">
    <name type="scientific">Oryza sativa subsp. japonica</name>
    <name type="common">Rice</name>
    <dbReference type="NCBI Taxonomy" id="39947"/>
    <lineage>
        <taxon>Eukaryota</taxon>
        <taxon>Viridiplantae</taxon>
        <taxon>Streptophyta</taxon>
        <taxon>Embryophyta</taxon>
        <taxon>Tracheophyta</taxon>
        <taxon>Spermatophyta</taxon>
        <taxon>Magnoliopsida</taxon>
        <taxon>Liliopsida</taxon>
        <taxon>Poales</taxon>
        <taxon>Poaceae</taxon>
        <taxon>BOP clade</taxon>
        <taxon>Oryzoideae</taxon>
        <taxon>Oryzeae</taxon>
        <taxon>Oryzinae</taxon>
        <taxon>Oryza</taxon>
        <taxon>Oryza sativa</taxon>
    </lineage>
</organism>
<keyword evidence="6" id="KW-1185">Reference proteome</keyword>
<reference evidence="5 6" key="3">
    <citation type="journal article" date="2013" name="Rice">
        <title>Improvement of the Oryza sativa Nipponbare reference genome using next generation sequence and optical map data.</title>
        <authorList>
            <person name="Kawahara Y."/>
            <person name="de la Bastide M."/>
            <person name="Hamilton J.P."/>
            <person name="Kanamori H."/>
            <person name="McCombie W.R."/>
            <person name="Ouyang S."/>
            <person name="Schwartz D.C."/>
            <person name="Tanaka T."/>
            <person name="Wu J."/>
            <person name="Zhou S."/>
            <person name="Childs K.L."/>
            <person name="Davidson R.M."/>
            <person name="Lin H."/>
            <person name="Quesada-Ocampo L."/>
            <person name="Vaillancourt B."/>
            <person name="Sakai H."/>
            <person name="Lee S.S."/>
            <person name="Kim J."/>
            <person name="Numa H."/>
            <person name="Itoh T."/>
            <person name="Buell C.R."/>
            <person name="Matsumoto T."/>
        </authorList>
    </citation>
    <scope>NUCLEOTIDE SEQUENCE [LARGE SCALE GENOMIC DNA]</scope>
    <source>
        <strain evidence="6">cv. Nipponbare</strain>
    </source>
</reference>
<evidence type="ECO:0000256" key="4">
    <source>
        <dbReference type="SAM" id="MobiDB-lite"/>
    </source>
</evidence>
<keyword evidence="3" id="KW-0687">Ribonucleoprotein</keyword>
<evidence type="ECO:0000313" key="5">
    <source>
        <dbReference type="EMBL" id="BAS92983.1"/>
    </source>
</evidence>
<sequence length="120" mass="12993">PLTRALPPPRPLSRFLSSPESLPDATGGAASSSSDPTVYNYTTVNKALAGLRRINLDGLRWRVFDAKGQVLGQLASQIAVVLQGKDKPTYAPHVENRDMCVVLNAKDISVAGRKMTDKIY</sequence>
<dbReference type="STRING" id="39947.A0A0P0WJR2"/>
<dbReference type="Pfam" id="PF00572">
    <property type="entry name" value="Ribosomal_L13"/>
    <property type="match status" value="1"/>
</dbReference>
<dbReference type="eggNOG" id="KOG3203">
    <property type="taxonomic scope" value="Eukaryota"/>
</dbReference>
<dbReference type="GO" id="GO:0003729">
    <property type="term" value="F:mRNA binding"/>
    <property type="evidence" value="ECO:0000318"/>
    <property type="project" value="GO_Central"/>
</dbReference>